<dbReference type="Gene3D" id="3.40.50.720">
    <property type="entry name" value="NAD(P)-binding Rossmann-like Domain"/>
    <property type="match status" value="1"/>
</dbReference>
<dbReference type="NCBIfam" id="NF005559">
    <property type="entry name" value="PRK07231.1"/>
    <property type="match status" value="1"/>
</dbReference>
<dbReference type="EC" id="1.1.1.47" evidence="3"/>
<dbReference type="GO" id="GO:0047936">
    <property type="term" value="F:glucose 1-dehydrogenase [NAD(P)+] activity"/>
    <property type="evidence" value="ECO:0007669"/>
    <property type="project" value="UniProtKB-EC"/>
</dbReference>
<dbReference type="GO" id="GO:0008206">
    <property type="term" value="P:bile acid metabolic process"/>
    <property type="evidence" value="ECO:0007669"/>
    <property type="project" value="UniProtKB-ARBA"/>
</dbReference>
<evidence type="ECO:0000313" key="3">
    <source>
        <dbReference type="EMBL" id="MDW0116214.1"/>
    </source>
</evidence>
<reference evidence="3 4" key="1">
    <citation type="submission" date="2023-06" db="EMBL/GenBank/DDBJ databases">
        <title>Sporosarcina sp. nov., isolated from Korean traditional fermented seafood 'Jeotgal'.</title>
        <authorList>
            <person name="Yang A.I."/>
            <person name="Shin N.-R."/>
        </authorList>
    </citation>
    <scope>NUCLEOTIDE SEQUENCE [LARGE SCALE GENOMIC DNA]</scope>
    <source>
        <strain evidence="3 4">KCTC43456</strain>
    </source>
</reference>
<dbReference type="PANTHER" id="PTHR42760:SF5">
    <property type="entry name" value="2-DEHYDRO-3-DEOXY-D-GLUCONATE 5-DEHYDROGENASE"/>
    <property type="match status" value="1"/>
</dbReference>
<keyword evidence="2 3" id="KW-0560">Oxidoreductase</keyword>
<comment type="caution">
    <text evidence="3">The sequence shown here is derived from an EMBL/GenBank/DDBJ whole genome shotgun (WGS) entry which is preliminary data.</text>
</comment>
<evidence type="ECO:0000313" key="4">
    <source>
        <dbReference type="Proteomes" id="UP001271648"/>
    </source>
</evidence>
<evidence type="ECO:0000256" key="2">
    <source>
        <dbReference type="ARBA" id="ARBA00023002"/>
    </source>
</evidence>
<dbReference type="PRINTS" id="PR00080">
    <property type="entry name" value="SDRFAMILY"/>
</dbReference>
<organism evidence="3 4">
    <name type="scientific">Sporosarcina thermotolerans</name>
    <dbReference type="NCBI Taxonomy" id="633404"/>
    <lineage>
        <taxon>Bacteria</taxon>
        <taxon>Bacillati</taxon>
        <taxon>Bacillota</taxon>
        <taxon>Bacilli</taxon>
        <taxon>Bacillales</taxon>
        <taxon>Caryophanaceae</taxon>
        <taxon>Sporosarcina</taxon>
    </lineage>
</organism>
<dbReference type="SUPFAM" id="SSF51735">
    <property type="entry name" value="NAD(P)-binding Rossmann-fold domains"/>
    <property type="match status" value="1"/>
</dbReference>
<dbReference type="PRINTS" id="PR00081">
    <property type="entry name" value="GDHRDH"/>
</dbReference>
<dbReference type="InterPro" id="IPR036291">
    <property type="entry name" value="NAD(P)-bd_dom_sf"/>
</dbReference>
<dbReference type="InterPro" id="IPR020904">
    <property type="entry name" value="Sc_DH/Rdtase_CS"/>
</dbReference>
<name>A0AAW9A5L1_9BACL</name>
<keyword evidence="4" id="KW-1185">Reference proteome</keyword>
<gene>
    <name evidence="3" type="ORF">QTL97_04660</name>
</gene>
<dbReference type="EMBL" id="JAUBDJ010000002">
    <property type="protein sequence ID" value="MDW0116214.1"/>
    <property type="molecule type" value="Genomic_DNA"/>
</dbReference>
<evidence type="ECO:0000256" key="1">
    <source>
        <dbReference type="ARBA" id="ARBA00006484"/>
    </source>
</evidence>
<dbReference type="PANTHER" id="PTHR42760">
    <property type="entry name" value="SHORT-CHAIN DEHYDROGENASES/REDUCTASES FAMILY MEMBER"/>
    <property type="match status" value="1"/>
</dbReference>
<dbReference type="RefSeq" id="WP_283732907.1">
    <property type="nucleotide sequence ID" value="NZ_CP125968.1"/>
</dbReference>
<protein>
    <submittedName>
        <fullName evidence="3">Glucose 1-dehydrogenase</fullName>
        <ecNumber evidence="3">1.1.1.47</ecNumber>
    </submittedName>
</protein>
<comment type="similarity">
    <text evidence="1">Belongs to the short-chain dehydrogenases/reductases (SDR) family.</text>
</comment>
<dbReference type="FunFam" id="3.40.50.720:FF:000084">
    <property type="entry name" value="Short-chain dehydrogenase reductase"/>
    <property type="match status" value="1"/>
</dbReference>
<dbReference type="Pfam" id="PF13561">
    <property type="entry name" value="adh_short_C2"/>
    <property type="match status" value="1"/>
</dbReference>
<sequence length="256" mass="28344">MEFLTELFGLNGKVAIVTGSSRGIGKEVAISLAKAGADIALIARNEEDLNEVAREIEKHGRKALSVPMDLLNINEMEDKIKKIHTHFGKIDILVNNAGINIPKPALEVTEEDWDKVLDINLKSVFFLCKTVAKYMIPNNEGKIINMSSQMAFVGYYKRAAYSSSKGGLLQLTKSLAIEWSKYNINVNSIAPTFIETPMTKPMFEDKAFLEEVLNRIPLGRLGKIEDLFGAVIYLSSSSSDMVTGHTVMVDGGWTVW</sequence>
<dbReference type="InterPro" id="IPR002347">
    <property type="entry name" value="SDR_fam"/>
</dbReference>
<dbReference type="Proteomes" id="UP001271648">
    <property type="component" value="Unassembled WGS sequence"/>
</dbReference>
<proteinExistence type="inferred from homology"/>
<accession>A0AAW9A5L1</accession>
<dbReference type="PROSITE" id="PS00061">
    <property type="entry name" value="ADH_SHORT"/>
    <property type="match status" value="1"/>
</dbReference>
<dbReference type="AlphaFoldDB" id="A0AAW9A5L1"/>